<keyword evidence="4" id="KW-0413">Isomerase</keyword>
<dbReference type="GO" id="GO:0004619">
    <property type="term" value="F:phosphoglycerate mutase activity"/>
    <property type="evidence" value="ECO:0007669"/>
    <property type="project" value="UniProtKB-EC"/>
</dbReference>
<evidence type="ECO:0000256" key="7">
    <source>
        <dbReference type="SAM" id="MobiDB-lite"/>
    </source>
</evidence>
<dbReference type="Proteomes" id="UP000198372">
    <property type="component" value="Unassembled WGS sequence"/>
</dbReference>
<feature type="binding site" evidence="5">
    <location>
        <begin position="60"/>
        <end position="61"/>
    </location>
    <ligand>
        <name>substrate</name>
    </ligand>
</feature>
<organism evidence="8 9">
    <name type="scientific">Microbotryum intermedium</name>
    <dbReference type="NCBI Taxonomy" id="269621"/>
    <lineage>
        <taxon>Eukaryota</taxon>
        <taxon>Fungi</taxon>
        <taxon>Dikarya</taxon>
        <taxon>Basidiomycota</taxon>
        <taxon>Pucciniomycotina</taxon>
        <taxon>Microbotryomycetes</taxon>
        <taxon>Microbotryales</taxon>
        <taxon>Microbotryaceae</taxon>
        <taxon>Microbotryum</taxon>
    </lineage>
</organism>
<dbReference type="NCBIfam" id="TIGR01258">
    <property type="entry name" value="pgm_1"/>
    <property type="match status" value="2"/>
</dbReference>
<feature type="binding site" evidence="5">
    <location>
        <begin position="127"/>
        <end position="130"/>
    </location>
    <ligand>
        <name>substrate</name>
    </ligand>
</feature>
<evidence type="ECO:0000256" key="2">
    <source>
        <dbReference type="ARBA" id="ARBA00012028"/>
    </source>
</evidence>
<feature type="site" description="Transition state stabilizer" evidence="6">
    <location>
        <position position="197"/>
    </location>
</feature>
<evidence type="ECO:0000313" key="9">
    <source>
        <dbReference type="Proteomes" id="UP000198372"/>
    </source>
</evidence>
<keyword evidence="9" id="KW-1185">Reference proteome</keyword>
<dbReference type="Gene3D" id="3.40.50.1240">
    <property type="entry name" value="Phosphoglycerate mutase-like"/>
    <property type="match status" value="1"/>
</dbReference>
<dbReference type="EMBL" id="FMSP01000019">
    <property type="protein sequence ID" value="SCV73892.1"/>
    <property type="molecule type" value="Genomic_DNA"/>
</dbReference>
<dbReference type="CDD" id="cd07067">
    <property type="entry name" value="HP_PGM_like"/>
    <property type="match status" value="1"/>
</dbReference>
<sequence>MGDGFMRATHPGDSAGSSGTSEHGTDPQVIHTVHSPTVNSLFSFSSSSSESEWNKLNLFTGWKNPELTEVGRSEALAGAQALKKGGHTHFDVAFTSVLKRANDTLAIILKEIDQENLETFKSEKLNERDYGDLTGLNKDDARKKFGEEQVHIWRRSFDVPPPGGESLKLTADRVLPYYESEIKPRLAKGEKVLVAAHGNSLRAMIMSLEGLSGEQILKVELATGVPIVYKLDGEGKVVSKEILKP</sequence>
<gene>
    <name evidence="8" type="ORF">BQ2448_6322</name>
</gene>
<dbReference type="STRING" id="269621.A0A238FJD6"/>
<dbReference type="InterPro" id="IPR013078">
    <property type="entry name" value="His_Pase_superF_clade-1"/>
</dbReference>
<evidence type="ECO:0000256" key="5">
    <source>
        <dbReference type="PIRSR" id="PIRSR613078-2"/>
    </source>
</evidence>
<dbReference type="GO" id="GO:0006096">
    <property type="term" value="P:glycolytic process"/>
    <property type="evidence" value="ECO:0007669"/>
    <property type="project" value="UniProtKB-KW"/>
</dbReference>
<dbReference type="PANTHER" id="PTHR11931">
    <property type="entry name" value="PHOSPHOGLYCERATE MUTASE"/>
    <property type="match status" value="1"/>
</dbReference>
<dbReference type="InterPro" id="IPR005952">
    <property type="entry name" value="Phosphogly_mut1"/>
</dbReference>
<evidence type="ECO:0000256" key="1">
    <source>
        <dbReference type="ARBA" id="ARBA00006717"/>
    </source>
</evidence>
<dbReference type="Pfam" id="PF00300">
    <property type="entry name" value="His_Phos_1"/>
    <property type="match status" value="1"/>
</dbReference>
<dbReference type="InterPro" id="IPR029033">
    <property type="entry name" value="His_PPase_superfam"/>
</dbReference>
<dbReference type="AlphaFoldDB" id="A0A238FJD6"/>
<feature type="binding site" evidence="5">
    <location>
        <position position="138"/>
    </location>
    <ligand>
        <name>substrate</name>
    </ligand>
</feature>
<feature type="binding site" evidence="5">
    <location>
        <position position="100"/>
    </location>
    <ligand>
        <name>substrate</name>
    </ligand>
</feature>
<feature type="region of interest" description="Disordered" evidence="7">
    <location>
        <begin position="1"/>
        <end position="29"/>
    </location>
</feature>
<feature type="binding site" evidence="5">
    <location>
        <begin position="154"/>
        <end position="155"/>
    </location>
    <ligand>
        <name>substrate</name>
    </ligand>
</feature>
<name>A0A238FJD6_9BASI</name>
<evidence type="ECO:0000256" key="3">
    <source>
        <dbReference type="ARBA" id="ARBA00023152"/>
    </source>
</evidence>
<comment type="similarity">
    <text evidence="1">Belongs to the phosphoglycerate mutase family. BPG-dependent PGAM subfamily.</text>
</comment>
<keyword evidence="3" id="KW-0324">Glycolysis</keyword>
<dbReference type="OrthoDB" id="354304at2759"/>
<accession>A0A238FJD6</accession>
<dbReference type="HAMAP" id="MF_01039">
    <property type="entry name" value="PGAM_GpmA"/>
    <property type="match status" value="1"/>
</dbReference>
<evidence type="ECO:0000256" key="6">
    <source>
        <dbReference type="PIRSR" id="PIRSR613078-3"/>
    </source>
</evidence>
<reference evidence="9" key="1">
    <citation type="submission" date="2016-09" db="EMBL/GenBank/DDBJ databases">
        <authorList>
            <person name="Jeantristanb JTB J.-T."/>
            <person name="Ricardo R."/>
        </authorList>
    </citation>
    <scope>NUCLEOTIDE SEQUENCE [LARGE SCALE GENOMIC DNA]</scope>
</reference>
<feature type="binding site" evidence="5">
    <location>
        <begin position="198"/>
        <end position="199"/>
    </location>
    <ligand>
        <name>substrate</name>
    </ligand>
</feature>
<dbReference type="SUPFAM" id="SSF53254">
    <property type="entry name" value="Phosphoglycerate mutase-like"/>
    <property type="match status" value="1"/>
</dbReference>
<evidence type="ECO:0000256" key="4">
    <source>
        <dbReference type="ARBA" id="ARBA00023235"/>
    </source>
</evidence>
<dbReference type="SMART" id="SM00855">
    <property type="entry name" value="PGAM"/>
    <property type="match status" value="1"/>
</dbReference>
<proteinExistence type="inferred from homology"/>
<dbReference type="EC" id="5.4.2.11" evidence="2"/>
<evidence type="ECO:0000313" key="8">
    <source>
        <dbReference type="EMBL" id="SCV73892.1"/>
    </source>
</evidence>
<protein>
    <recommendedName>
        <fullName evidence="2">phosphoglycerate mutase (2,3-diphosphoglycerate-dependent)</fullName>
        <ecNumber evidence="2">5.4.2.11</ecNumber>
    </recommendedName>
</protein>